<comment type="caution">
    <text evidence="5">The sequence shown here is derived from an EMBL/GenBank/DDBJ whole genome shotgun (WGS) entry which is preliminary data.</text>
</comment>
<proteinExistence type="inferred from homology"/>
<dbReference type="PROSITE" id="PS51649">
    <property type="entry name" value="NPH3"/>
    <property type="match status" value="1"/>
</dbReference>
<organism evidence="5 6">
    <name type="scientific">Zostera marina</name>
    <name type="common">Eelgrass</name>
    <dbReference type="NCBI Taxonomy" id="29655"/>
    <lineage>
        <taxon>Eukaryota</taxon>
        <taxon>Viridiplantae</taxon>
        <taxon>Streptophyta</taxon>
        <taxon>Embryophyta</taxon>
        <taxon>Tracheophyta</taxon>
        <taxon>Spermatophyta</taxon>
        <taxon>Magnoliopsida</taxon>
        <taxon>Liliopsida</taxon>
        <taxon>Zosteraceae</taxon>
        <taxon>Zostera</taxon>
    </lineage>
</organism>
<dbReference type="UniPathway" id="UPA00143"/>
<keyword evidence="6" id="KW-1185">Reference proteome</keyword>
<evidence type="ECO:0000259" key="4">
    <source>
        <dbReference type="PROSITE" id="PS51649"/>
    </source>
</evidence>
<dbReference type="OrthoDB" id="680561at2759"/>
<dbReference type="AlphaFoldDB" id="A0A0K9NS23"/>
<dbReference type="PANTHER" id="PTHR32370">
    <property type="entry name" value="OS12G0117600 PROTEIN"/>
    <property type="match status" value="1"/>
</dbReference>
<dbReference type="OMA" id="HARACED"/>
<dbReference type="InterPro" id="IPR027356">
    <property type="entry name" value="NPH3_dom"/>
</dbReference>
<feature type="region of interest" description="Disordered" evidence="3">
    <location>
        <begin position="1"/>
        <end position="28"/>
    </location>
</feature>
<name>A0A0K9NS23_ZOSMR</name>
<reference evidence="6" key="1">
    <citation type="journal article" date="2016" name="Nature">
        <title>The genome of the seagrass Zostera marina reveals angiosperm adaptation to the sea.</title>
        <authorList>
            <person name="Olsen J.L."/>
            <person name="Rouze P."/>
            <person name="Verhelst B."/>
            <person name="Lin Y.-C."/>
            <person name="Bayer T."/>
            <person name="Collen J."/>
            <person name="Dattolo E."/>
            <person name="De Paoli E."/>
            <person name="Dittami S."/>
            <person name="Maumus F."/>
            <person name="Michel G."/>
            <person name="Kersting A."/>
            <person name="Lauritano C."/>
            <person name="Lohaus R."/>
            <person name="Toepel M."/>
            <person name="Tonon T."/>
            <person name="Vanneste K."/>
            <person name="Amirebrahimi M."/>
            <person name="Brakel J."/>
            <person name="Bostroem C."/>
            <person name="Chovatia M."/>
            <person name="Grimwood J."/>
            <person name="Jenkins J.W."/>
            <person name="Jueterbock A."/>
            <person name="Mraz A."/>
            <person name="Stam W.T."/>
            <person name="Tice H."/>
            <person name="Bornberg-Bauer E."/>
            <person name="Green P.J."/>
            <person name="Pearson G.A."/>
            <person name="Procaccini G."/>
            <person name="Duarte C.M."/>
            <person name="Schmutz J."/>
            <person name="Reusch T.B.H."/>
            <person name="Van de Peer Y."/>
        </authorList>
    </citation>
    <scope>NUCLEOTIDE SEQUENCE [LARGE SCALE GENOMIC DNA]</scope>
    <source>
        <strain evidence="6">cv. Finnish</strain>
    </source>
</reference>
<dbReference type="EMBL" id="LFYR01001898">
    <property type="protein sequence ID" value="KMZ58780.1"/>
    <property type="molecule type" value="Genomic_DNA"/>
</dbReference>
<sequence>MISPRLSNPEKKVSLSASSRGSPASSQFTTETWIDDPCILDMDHFVKSLSGVKAKGIRPDLIGSIISHYATKWLPELSGKEPNVAKSKHGPSSSSPESSMAVWMKKKFFVETLVGILPPEKECLPCNFLLRLLRMASMVGADAAYLADLEGRVAWQLDQASLKEIMIPAFSHTCGTLLDVELVLRLVRRFVSLDDSVKSGAAIVKVAKLVDIYLAEAALDANMKLTEFEALAGVLPSHARATDDGLYRAVDTYLKVQEYKT</sequence>
<evidence type="ECO:0000256" key="3">
    <source>
        <dbReference type="SAM" id="MobiDB-lite"/>
    </source>
</evidence>
<evidence type="ECO:0000256" key="1">
    <source>
        <dbReference type="ARBA" id="ARBA00022786"/>
    </source>
</evidence>
<dbReference type="InterPro" id="IPR043454">
    <property type="entry name" value="NPH3/RPT2-like"/>
</dbReference>
<dbReference type="Pfam" id="PF03000">
    <property type="entry name" value="NPH3"/>
    <property type="match status" value="1"/>
</dbReference>
<feature type="domain" description="NPH3" evidence="4">
    <location>
        <begin position="31"/>
        <end position="261"/>
    </location>
</feature>
<gene>
    <name evidence="5" type="ORF">ZOSMA_74G01250</name>
</gene>
<dbReference type="GO" id="GO:0016567">
    <property type="term" value="P:protein ubiquitination"/>
    <property type="evidence" value="ECO:0007669"/>
    <property type="project" value="UniProtKB-UniPathway"/>
</dbReference>
<keyword evidence="1" id="KW-0833">Ubl conjugation pathway</keyword>
<feature type="compositionally biased region" description="Low complexity" evidence="3">
    <location>
        <begin position="14"/>
        <end position="26"/>
    </location>
</feature>
<evidence type="ECO:0000313" key="6">
    <source>
        <dbReference type="Proteomes" id="UP000036987"/>
    </source>
</evidence>
<accession>A0A0K9NS23</accession>
<protein>
    <recommendedName>
        <fullName evidence="4">NPH3 domain-containing protein</fullName>
    </recommendedName>
</protein>
<evidence type="ECO:0000313" key="5">
    <source>
        <dbReference type="EMBL" id="KMZ58780.1"/>
    </source>
</evidence>
<comment type="similarity">
    <text evidence="2">Belongs to the NPH3 family.</text>
</comment>
<evidence type="ECO:0000256" key="2">
    <source>
        <dbReference type="PROSITE-ProRule" id="PRU00982"/>
    </source>
</evidence>
<dbReference type="Proteomes" id="UP000036987">
    <property type="component" value="Unassembled WGS sequence"/>
</dbReference>